<name>A0A7L1MZ40_RHICY</name>
<evidence type="ECO:0000256" key="1">
    <source>
        <dbReference type="ARBA" id="ARBA00004141"/>
    </source>
</evidence>
<keyword evidence="5" id="KW-1185">Reference proteome</keyword>
<evidence type="ECO:0000259" key="3">
    <source>
        <dbReference type="Pfam" id="PF02790"/>
    </source>
</evidence>
<comment type="caution">
    <text evidence="4">The sequence shown here is derived from an EMBL/GenBank/DDBJ whole genome shotgun (WGS) entry which is preliminary data.</text>
</comment>
<feature type="domain" description="Cytochrome oxidase subunit II transmembrane region profile" evidence="3">
    <location>
        <begin position="1"/>
        <end position="51"/>
    </location>
</feature>
<dbReference type="AlphaFoldDB" id="A0A7L1MZ40"/>
<proteinExistence type="predicted"/>
<feature type="transmembrane region" description="Helical" evidence="2">
    <location>
        <begin position="15"/>
        <end position="36"/>
    </location>
</feature>
<dbReference type="Proteomes" id="UP000565785">
    <property type="component" value="Unassembled WGS sequence"/>
</dbReference>
<protein>
    <submittedName>
        <fullName evidence="4">COX2 oxidase</fullName>
    </submittedName>
</protein>
<gene>
    <name evidence="4" type="primary">Mtco2_1</name>
    <name evidence="4" type="ORF">RHICYA_R16291</name>
</gene>
<dbReference type="EMBL" id="VXBP01001512">
    <property type="protein sequence ID" value="NXN92820.1"/>
    <property type="molecule type" value="Genomic_DNA"/>
</dbReference>
<keyword evidence="2" id="KW-0812">Transmembrane</keyword>
<feature type="non-terminal residue" evidence="4">
    <location>
        <position position="1"/>
    </location>
</feature>
<accession>A0A7L1MZ40</accession>
<evidence type="ECO:0000313" key="4">
    <source>
        <dbReference type="EMBL" id="NXN92820.1"/>
    </source>
</evidence>
<keyword evidence="2" id="KW-1133">Transmembrane helix</keyword>
<dbReference type="GO" id="GO:0016020">
    <property type="term" value="C:membrane"/>
    <property type="evidence" value="ECO:0007669"/>
    <property type="project" value="UniProtKB-SubCell"/>
</dbReference>
<comment type="subcellular location">
    <subcellularLocation>
        <location evidence="1">Membrane</location>
        <topology evidence="1">Multi-pass membrane protein</topology>
    </subcellularLocation>
</comment>
<sequence length="53" mass="5666">FQGASSPITEELVEFHALTIALAICSPVLYLVTLMLTEKLSSSTADAQEVEPT</sequence>
<dbReference type="GO" id="GO:0022900">
    <property type="term" value="P:electron transport chain"/>
    <property type="evidence" value="ECO:0007669"/>
    <property type="project" value="InterPro"/>
</dbReference>
<evidence type="ECO:0000256" key="2">
    <source>
        <dbReference type="SAM" id="Phobius"/>
    </source>
</evidence>
<keyword evidence="2" id="KW-0472">Membrane</keyword>
<feature type="non-terminal residue" evidence="4">
    <location>
        <position position="53"/>
    </location>
</feature>
<dbReference type="Pfam" id="PF02790">
    <property type="entry name" value="COX2_TM"/>
    <property type="match status" value="1"/>
</dbReference>
<reference evidence="4 5" key="1">
    <citation type="submission" date="2019-09" db="EMBL/GenBank/DDBJ databases">
        <title>Bird 10,000 Genomes (B10K) Project - Family phase.</title>
        <authorList>
            <person name="Zhang G."/>
        </authorList>
    </citation>
    <scope>NUCLEOTIDE SEQUENCE [LARGE SCALE GENOMIC DNA]</scope>
    <source>
        <strain evidence="4">B10K-DU-002-35</strain>
        <tissue evidence="4">Muscle</tissue>
    </source>
</reference>
<organism evidence="4 5">
    <name type="scientific">Rhinopomastus cyanomelas</name>
    <name type="common">Common scimitarbill</name>
    <dbReference type="NCBI Taxonomy" id="113115"/>
    <lineage>
        <taxon>Eukaryota</taxon>
        <taxon>Metazoa</taxon>
        <taxon>Chordata</taxon>
        <taxon>Craniata</taxon>
        <taxon>Vertebrata</taxon>
        <taxon>Euteleostomi</taxon>
        <taxon>Archelosauria</taxon>
        <taxon>Archosauria</taxon>
        <taxon>Dinosauria</taxon>
        <taxon>Saurischia</taxon>
        <taxon>Theropoda</taxon>
        <taxon>Coelurosauria</taxon>
        <taxon>Aves</taxon>
        <taxon>Neognathae</taxon>
        <taxon>Neoaves</taxon>
        <taxon>Telluraves</taxon>
        <taxon>Coraciimorphae</taxon>
        <taxon>Bucerotiformes</taxon>
        <taxon>Rhinopomastidae</taxon>
        <taxon>Rhinopomastus</taxon>
    </lineage>
</organism>
<evidence type="ECO:0000313" key="5">
    <source>
        <dbReference type="Proteomes" id="UP000565785"/>
    </source>
</evidence>
<dbReference type="InterPro" id="IPR011759">
    <property type="entry name" value="Cyt_c_oxidase_su2_TM_dom"/>
</dbReference>
<dbReference type="OrthoDB" id="539285at2759"/>